<protein>
    <submittedName>
        <fullName evidence="14">Zinc finger protein</fullName>
    </submittedName>
</protein>
<evidence type="ECO:0000313" key="15">
    <source>
        <dbReference type="Proteomes" id="UP000037510"/>
    </source>
</evidence>
<dbReference type="InterPro" id="IPR006612">
    <property type="entry name" value="THAP_Znf"/>
</dbReference>
<name>A0A0L7LGP3_OPEBR</name>
<keyword evidence="8 12" id="KW-0238">DNA-binding</keyword>
<dbReference type="InterPro" id="IPR026516">
    <property type="entry name" value="THAP1/10"/>
</dbReference>
<organism evidence="14 15">
    <name type="scientific">Operophtera brumata</name>
    <name type="common">Winter moth</name>
    <name type="synonym">Phalaena brumata</name>
    <dbReference type="NCBI Taxonomy" id="104452"/>
    <lineage>
        <taxon>Eukaryota</taxon>
        <taxon>Metazoa</taxon>
        <taxon>Ecdysozoa</taxon>
        <taxon>Arthropoda</taxon>
        <taxon>Hexapoda</taxon>
        <taxon>Insecta</taxon>
        <taxon>Pterygota</taxon>
        <taxon>Neoptera</taxon>
        <taxon>Endopterygota</taxon>
        <taxon>Lepidoptera</taxon>
        <taxon>Glossata</taxon>
        <taxon>Ditrysia</taxon>
        <taxon>Geometroidea</taxon>
        <taxon>Geometridae</taxon>
        <taxon>Larentiinae</taxon>
        <taxon>Operophtera</taxon>
    </lineage>
</organism>
<sequence length="82" mass="9684">MRCSVQNCCNDTKRTNKSHGITFHLFPKEPTLRSAWMEALGMPDWTPKERSTICSEHFRNDDFYQTKKGMRKKKSPEKRFAS</sequence>
<accession>A0A0L7LGP3</accession>
<keyword evidence="15" id="KW-1185">Reference proteome</keyword>
<dbReference type="GO" id="GO:0005654">
    <property type="term" value="C:nucleoplasm"/>
    <property type="evidence" value="ECO:0007669"/>
    <property type="project" value="UniProtKB-SubCell"/>
</dbReference>
<dbReference type="GO" id="GO:0008270">
    <property type="term" value="F:zinc ion binding"/>
    <property type="evidence" value="ECO:0007669"/>
    <property type="project" value="UniProtKB-KW"/>
</dbReference>
<dbReference type="GO" id="GO:0043565">
    <property type="term" value="F:sequence-specific DNA binding"/>
    <property type="evidence" value="ECO:0007669"/>
    <property type="project" value="InterPro"/>
</dbReference>
<keyword evidence="6" id="KW-0805">Transcription regulation</keyword>
<dbReference type="SMART" id="SM00980">
    <property type="entry name" value="THAP"/>
    <property type="match status" value="1"/>
</dbReference>
<dbReference type="PANTHER" id="PTHR46600:SF1">
    <property type="entry name" value="THAP DOMAIN-CONTAINING PROTEIN 1"/>
    <property type="match status" value="1"/>
</dbReference>
<evidence type="ECO:0000256" key="9">
    <source>
        <dbReference type="ARBA" id="ARBA00023163"/>
    </source>
</evidence>
<proteinExistence type="inferred from homology"/>
<reference evidence="14 15" key="1">
    <citation type="journal article" date="2015" name="Genome Biol. Evol.">
        <title>The genome of winter moth (Operophtera brumata) provides a genomic perspective on sexual dimorphism and phenology.</title>
        <authorList>
            <person name="Derks M.F."/>
            <person name="Smit S."/>
            <person name="Salis L."/>
            <person name="Schijlen E."/>
            <person name="Bossers A."/>
            <person name="Mateman C."/>
            <person name="Pijl A.S."/>
            <person name="de Ridder D."/>
            <person name="Groenen M.A."/>
            <person name="Visser M.E."/>
            <person name="Megens H.J."/>
        </authorList>
    </citation>
    <scope>NUCLEOTIDE SEQUENCE [LARGE SCALE GENOMIC DNA]</scope>
    <source>
        <strain evidence="14">WM2013NL</strain>
        <tissue evidence="14">Head and thorax</tissue>
    </source>
</reference>
<dbReference type="EMBL" id="JTDY01001260">
    <property type="protein sequence ID" value="KOB74366.1"/>
    <property type="molecule type" value="Genomic_DNA"/>
</dbReference>
<gene>
    <name evidence="14" type="ORF">OBRU01_09246</name>
</gene>
<keyword evidence="3" id="KW-0479">Metal-binding</keyword>
<comment type="subcellular location">
    <subcellularLocation>
        <location evidence="1">Nucleus</location>
        <location evidence="1">Nucleoplasm</location>
    </subcellularLocation>
</comment>
<feature type="domain" description="THAP-type" evidence="13">
    <location>
        <begin position="1"/>
        <end position="79"/>
    </location>
</feature>
<keyword evidence="7" id="KW-0175">Coiled coil</keyword>
<dbReference type="AlphaFoldDB" id="A0A0L7LGP3"/>
<dbReference type="PANTHER" id="PTHR46600">
    <property type="entry name" value="THAP DOMAIN-CONTAINING"/>
    <property type="match status" value="1"/>
</dbReference>
<dbReference type="SUPFAM" id="SSF57716">
    <property type="entry name" value="Glucocorticoid receptor-like (DNA-binding domain)"/>
    <property type="match status" value="1"/>
</dbReference>
<evidence type="ECO:0000256" key="8">
    <source>
        <dbReference type="ARBA" id="ARBA00023125"/>
    </source>
</evidence>
<evidence type="ECO:0000256" key="7">
    <source>
        <dbReference type="ARBA" id="ARBA00023054"/>
    </source>
</evidence>
<comment type="similarity">
    <text evidence="2">Belongs to the THAP1 family.</text>
</comment>
<evidence type="ECO:0000259" key="13">
    <source>
        <dbReference type="PROSITE" id="PS50950"/>
    </source>
</evidence>
<evidence type="ECO:0000256" key="5">
    <source>
        <dbReference type="ARBA" id="ARBA00022833"/>
    </source>
</evidence>
<evidence type="ECO:0000256" key="2">
    <source>
        <dbReference type="ARBA" id="ARBA00006177"/>
    </source>
</evidence>
<comment type="caution">
    <text evidence="14">The sequence shown here is derived from an EMBL/GenBank/DDBJ whole genome shotgun (WGS) entry which is preliminary data.</text>
</comment>
<dbReference type="PROSITE" id="PS50950">
    <property type="entry name" value="ZF_THAP"/>
    <property type="match status" value="1"/>
</dbReference>
<keyword evidence="11" id="KW-0131">Cell cycle</keyword>
<keyword evidence="4 12" id="KW-0863">Zinc-finger</keyword>
<dbReference type="Gene3D" id="6.20.210.20">
    <property type="entry name" value="THAP domain"/>
    <property type="match status" value="1"/>
</dbReference>
<keyword evidence="9" id="KW-0804">Transcription</keyword>
<dbReference type="InterPro" id="IPR038441">
    <property type="entry name" value="THAP_Znf_sf"/>
</dbReference>
<evidence type="ECO:0000313" key="14">
    <source>
        <dbReference type="EMBL" id="KOB74366.1"/>
    </source>
</evidence>
<dbReference type="Pfam" id="PF05485">
    <property type="entry name" value="THAP"/>
    <property type="match status" value="1"/>
</dbReference>
<evidence type="ECO:0000256" key="4">
    <source>
        <dbReference type="ARBA" id="ARBA00022771"/>
    </source>
</evidence>
<evidence type="ECO:0000256" key="6">
    <source>
        <dbReference type="ARBA" id="ARBA00023015"/>
    </source>
</evidence>
<evidence type="ECO:0000256" key="3">
    <source>
        <dbReference type="ARBA" id="ARBA00022723"/>
    </source>
</evidence>
<dbReference type="Proteomes" id="UP000037510">
    <property type="component" value="Unassembled WGS sequence"/>
</dbReference>
<evidence type="ECO:0000256" key="1">
    <source>
        <dbReference type="ARBA" id="ARBA00004642"/>
    </source>
</evidence>
<evidence type="ECO:0000256" key="10">
    <source>
        <dbReference type="ARBA" id="ARBA00023242"/>
    </source>
</evidence>
<keyword evidence="10" id="KW-0539">Nucleus</keyword>
<evidence type="ECO:0000256" key="12">
    <source>
        <dbReference type="PROSITE-ProRule" id="PRU00309"/>
    </source>
</evidence>
<keyword evidence="5" id="KW-0862">Zinc</keyword>
<evidence type="ECO:0000256" key="11">
    <source>
        <dbReference type="ARBA" id="ARBA00023306"/>
    </source>
</evidence>